<organism evidence="1 2">
    <name type="scientific">Leadbettera azotonutricia (strain ATCC BAA-888 / DSM 13862 / ZAS-9)</name>
    <name type="common">Treponema azotonutricium</name>
    <dbReference type="NCBI Taxonomy" id="545695"/>
    <lineage>
        <taxon>Bacteria</taxon>
        <taxon>Pseudomonadati</taxon>
        <taxon>Spirochaetota</taxon>
        <taxon>Spirochaetia</taxon>
        <taxon>Spirochaetales</taxon>
        <taxon>Breznakiellaceae</taxon>
        <taxon>Leadbettera</taxon>
    </lineage>
</organism>
<dbReference type="InParanoid" id="F5Y9N6"/>
<dbReference type="OrthoDB" id="9768066at2"/>
<proteinExistence type="predicted"/>
<accession>F5Y9N6</accession>
<reference evidence="2" key="1">
    <citation type="submission" date="2009-12" db="EMBL/GenBank/DDBJ databases">
        <title>Complete sequence of Treponema azotonutricium strain ZAS-9.</title>
        <authorList>
            <person name="Tetu S.G."/>
            <person name="Matson E."/>
            <person name="Ren Q."/>
            <person name="Seshadri R."/>
            <person name="Elbourne L."/>
            <person name="Hassan K.A."/>
            <person name="Durkin A."/>
            <person name="Radune D."/>
            <person name="Mohamoud Y."/>
            <person name="Shay R."/>
            <person name="Jin S."/>
            <person name="Zhang X."/>
            <person name="Lucey K."/>
            <person name="Ballor N.R."/>
            <person name="Ottesen E."/>
            <person name="Rosenthal R."/>
            <person name="Allen A."/>
            <person name="Leadbetter J.R."/>
            <person name="Paulsen I.T."/>
        </authorList>
    </citation>
    <scope>NUCLEOTIDE SEQUENCE [LARGE SCALE GENOMIC DNA]</scope>
    <source>
        <strain evidence="2">ATCC BAA-888 / DSM 13862 / ZAS-9</strain>
    </source>
</reference>
<protein>
    <submittedName>
        <fullName evidence="1">Uncharacterized protein</fullName>
    </submittedName>
</protein>
<dbReference type="EMBL" id="CP001841">
    <property type="protein sequence ID" value="AEF80378.1"/>
    <property type="molecule type" value="Genomic_DNA"/>
</dbReference>
<name>F5Y9N6_LEAAZ</name>
<sequence>MAGILREPQGNQVEERYCRAFDFSSSLLYFPVRHHSPACSVHLQKTISRYKPDIILIEGPSDADRLIPYIANAGSAPPFCIYYSYDDKEELISGEQEKYRAYYPFLEYSPEYIAIKMAAGLGIPAAFIDLPYAALLVNRKEETDTRYRYNEDTEYEVNSYSALAAKKAGFRTYAEFWEACYEIPGADMETGAFVRAMFYMASFMRMAEDTGKNEENAGISGDRLENLLRETCMAEHIAGAMKKYQKVLVVCGAFHVPGLMDILNVDAGGSGADSNGNGAAVSDLRGYDKNNTAVYLMPYTFAEMDGRKGYAAGMPFPAYYQEIWKQFAAGAGVSNTVFDNAALEFIIRTARFLRGKNPVSIPDEVNALGMAKSLASLRGKKAPGVYDLIDGVRSAFVKGDINQTVTAELDYLLRILSGLGAGKVASTSDTIVPPLVQNFRELCREFRIKTDTILQKEITLDILKKSGHYRKSQFFHQMSFLETGFCKRSSGPDYVTGASKNLVREIWTFRFSPQVETALIDQSVYGATIAEACGTIAARQFRDSMTAEEAGKLLIAAEVMGLESFYDTWRDEIDEVLDREGNFISAVSCLGSLRYLKNLETMLCSEPDAFLLPLIARCYRRGVDLMEAGRNTSGDDEQKTCESLRSLYALTVEEPTVCNPRLLADQVEAILNEGFCNSRFYGALLAIHEKQGRIDMAELAQRINARLVSSQEIPDEAASFIGGVFLLGRDALFAGQPILEEIDRVIARMDDDEFLTLLPNFRQAFTSFLPTETDRLGRMIAKLHGLFASDVVRTEIVSQEELSLGMRLDKLAAAAMDKWGIMQ</sequence>
<dbReference type="HOGENOM" id="CLU_009152_0_0_12"/>
<dbReference type="STRING" id="545695.TREAZ_0794"/>
<dbReference type="Pfam" id="PF18934">
    <property type="entry name" value="DUF5682"/>
    <property type="match status" value="1"/>
</dbReference>
<dbReference type="AlphaFoldDB" id="F5Y9N6"/>
<evidence type="ECO:0000313" key="2">
    <source>
        <dbReference type="Proteomes" id="UP000009222"/>
    </source>
</evidence>
<dbReference type="InterPro" id="IPR043737">
    <property type="entry name" value="DUF5682"/>
</dbReference>
<dbReference type="eggNOG" id="COG1916">
    <property type="taxonomic scope" value="Bacteria"/>
</dbReference>
<dbReference type="KEGG" id="taz:TREAZ_0794"/>
<evidence type="ECO:0000313" key="1">
    <source>
        <dbReference type="EMBL" id="AEF80378.1"/>
    </source>
</evidence>
<dbReference type="RefSeq" id="WP_015711175.1">
    <property type="nucleotide sequence ID" value="NC_015577.1"/>
</dbReference>
<gene>
    <name evidence="1" type="ordered locus">TREAZ_0794</name>
</gene>
<dbReference type="Proteomes" id="UP000009222">
    <property type="component" value="Chromosome"/>
</dbReference>
<keyword evidence="2" id="KW-1185">Reference proteome</keyword>
<reference evidence="1 2" key="2">
    <citation type="journal article" date="2011" name="ISME J.">
        <title>RNA-seq reveals cooperative metabolic interactions between two termite-gut spirochete species in co-culture.</title>
        <authorList>
            <person name="Rosenthal A.Z."/>
            <person name="Matson E.G."/>
            <person name="Eldar A."/>
            <person name="Leadbetter J.R."/>
        </authorList>
    </citation>
    <scope>NUCLEOTIDE SEQUENCE [LARGE SCALE GENOMIC DNA]</scope>
    <source>
        <strain evidence="2">ATCC BAA-888 / DSM 13862 / ZAS-9</strain>
    </source>
</reference>